<comment type="caution">
    <text evidence="5">The sequence shown here is derived from an EMBL/GenBank/DDBJ whole genome shotgun (WGS) entry which is preliminary data.</text>
</comment>
<accession>A0AAN7EN21</accession>
<name>A0AAN7EN21_QUERU</name>
<dbReference type="EMBL" id="JAXUIC010000008">
    <property type="protein sequence ID" value="KAK4576302.1"/>
    <property type="molecule type" value="Genomic_DNA"/>
</dbReference>
<dbReference type="PANTHER" id="PTHR47262:SF1">
    <property type="entry name" value="OS02G0132600 PROTEIN"/>
    <property type="match status" value="1"/>
</dbReference>
<dbReference type="InterPro" id="IPR011990">
    <property type="entry name" value="TPR-like_helical_dom_sf"/>
</dbReference>
<dbReference type="NCBIfam" id="TIGR00756">
    <property type="entry name" value="PPR"/>
    <property type="match status" value="2"/>
</dbReference>
<evidence type="ECO:0000259" key="4">
    <source>
        <dbReference type="Pfam" id="PF17177"/>
    </source>
</evidence>
<evidence type="ECO:0000313" key="5">
    <source>
        <dbReference type="EMBL" id="KAK4576302.1"/>
    </source>
</evidence>
<evidence type="ECO:0000256" key="2">
    <source>
        <dbReference type="PROSITE-ProRule" id="PRU00708"/>
    </source>
</evidence>
<feature type="repeat" description="PPR" evidence="2">
    <location>
        <begin position="508"/>
        <end position="542"/>
    </location>
</feature>
<dbReference type="PANTHER" id="PTHR47262">
    <property type="entry name" value="OS02G0132600 PROTEIN"/>
    <property type="match status" value="1"/>
</dbReference>
<dbReference type="InterPro" id="IPR002885">
    <property type="entry name" value="PPR_rpt"/>
</dbReference>
<sequence length="589" mass="65994">MPASKAKNLSSLFRTAVKTTTTTAAATAAATATATTTSSSSSFSTPAQDATLKHFVSSVDTSSSPTASISNFIKRRYVKVKSPKSSSSRSTETSFSSSLPILNLEPLSDSEDSTKQLSREISSILSGGESLSSPDLQGADDGEDIVEKVLNIPWFSNLSHNHISLHRKEVSRERKQKWVYKSSQGNRFNRLISMCGQKLGTETTIQVFGKLGRETGVKEYNALIGLCVQRVRRSDDEDAALEQIHMAFRLFESMREQGFQIEEDTYGQFLLYLIEMGMEQEFHFFCGVIGKDNPRSLPRLGYYEMLLWIGVNNEEKIQELCKYIAVDNGGDNSALRENYLLALCESDRKKELLQLLEIVDIMKLSPPNSVANIFRSLGRLSLESSAENFLMAFKNYNYEAENISNFISSYVVSIPNLAVEDVISKFKNFHAKLEVTPSSSSYAELITYCCDSLKVHAALDLVDEMCEVGLTLSIEVLHSILHATEESCEFNLVRRIYSVICHQDMTPNNETFRSMINLCVRMKDYEGAYGMLEDLEKMNLTPTANMYNAIMAGYFRDKNTYGALMVLRKMELADVKPDSQDVQLSDKQL</sequence>
<dbReference type="Gene3D" id="1.25.40.10">
    <property type="entry name" value="Tetratricopeptide repeat domain"/>
    <property type="match status" value="2"/>
</dbReference>
<evidence type="ECO:0000313" key="6">
    <source>
        <dbReference type="Proteomes" id="UP001324115"/>
    </source>
</evidence>
<dbReference type="Pfam" id="PF17177">
    <property type="entry name" value="PPR_long"/>
    <property type="match status" value="1"/>
</dbReference>
<dbReference type="Proteomes" id="UP001324115">
    <property type="component" value="Unassembled WGS sequence"/>
</dbReference>
<organism evidence="5 6">
    <name type="scientific">Quercus rubra</name>
    <name type="common">Northern red oak</name>
    <name type="synonym">Quercus borealis</name>
    <dbReference type="NCBI Taxonomy" id="3512"/>
    <lineage>
        <taxon>Eukaryota</taxon>
        <taxon>Viridiplantae</taxon>
        <taxon>Streptophyta</taxon>
        <taxon>Embryophyta</taxon>
        <taxon>Tracheophyta</taxon>
        <taxon>Spermatophyta</taxon>
        <taxon>Magnoliopsida</taxon>
        <taxon>eudicotyledons</taxon>
        <taxon>Gunneridae</taxon>
        <taxon>Pentapetalae</taxon>
        <taxon>rosids</taxon>
        <taxon>fabids</taxon>
        <taxon>Fagales</taxon>
        <taxon>Fagaceae</taxon>
        <taxon>Quercus</taxon>
    </lineage>
</organism>
<feature type="domain" description="PROP1-like PPR" evidence="4">
    <location>
        <begin position="440"/>
        <end position="583"/>
    </location>
</feature>
<proteinExistence type="predicted"/>
<feature type="region of interest" description="Disordered" evidence="3">
    <location>
        <begin position="24"/>
        <end position="44"/>
    </location>
</feature>
<keyword evidence="1" id="KW-0677">Repeat</keyword>
<dbReference type="PROSITE" id="PS51375">
    <property type="entry name" value="PPR"/>
    <property type="match status" value="2"/>
</dbReference>
<protein>
    <recommendedName>
        <fullName evidence="4">PROP1-like PPR domain-containing protein</fullName>
    </recommendedName>
</protein>
<dbReference type="AlphaFoldDB" id="A0AAN7EN21"/>
<evidence type="ECO:0000256" key="1">
    <source>
        <dbReference type="ARBA" id="ARBA00022737"/>
    </source>
</evidence>
<dbReference type="InterPro" id="IPR033443">
    <property type="entry name" value="PROP1-like_PPR_dom"/>
</dbReference>
<keyword evidence="6" id="KW-1185">Reference proteome</keyword>
<evidence type="ECO:0000256" key="3">
    <source>
        <dbReference type="SAM" id="MobiDB-lite"/>
    </source>
</evidence>
<gene>
    <name evidence="5" type="ORF">RGQ29_027029</name>
</gene>
<feature type="repeat" description="PPR" evidence="2">
    <location>
        <begin position="543"/>
        <end position="577"/>
    </location>
</feature>
<reference evidence="5 6" key="1">
    <citation type="journal article" date="2023" name="G3 (Bethesda)">
        <title>A haplotype-resolved chromosome-scale genome for Quercus rubra L. provides insights into the genetics of adaptive traits for red oak species.</title>
        <authorList>
            <person name="Kapoor B."/>
            <person name="Jenkins J."/>
            <person name="Schmutz J."/>
            <person name="Zhebentyayeva T."/>
            <person name="Kuelheim C."/>
            <person name="Coggeshall M."/>
            <person name="Heim C."/>
            <person name="Lasky J.R."/>
            <person name="Leites L."/>
            <person name="Islam-Faridi N."/>
            <person name="Romero-Severson J."/>
            <person name="DeLeo V.L."/>
            <person name="Lucas S.M."/>
            <person name="Lazic D."/>
            <person name="Gailing O."/>
            <person name="Carlson J."/>
            <person name="Staton M."/>
        </authorList>
    </citation>
    <scope>NUCLEOTIDE SEQUENCE [LARGE SCALE GENOMIC DNA]</scope>
    <source>
        <strain evidence="5">Pseudo-F2</strain>
    </source>
</reference>